<sequence length="103" mass="11366">MTSRAWIPLVALASAACAPVPLRKADGSGTVLVSQRLATTVESEHRCPPERITVIRMDDSMDADYFELDVCGSVRRYEKFQGGDTFTWVDVTTLYPPTDDISP</sequence>
<dbReference type="Proteomes" id="UP001162891">
    <property type="component" value="Chromosome"/>
</dbReference>
<gene>
    <name evidence="1" type="ORF">AMOR_36910</name>
</gene>
<dbReference type="RefSeq" id="WP_248353155.1">
    <property type="nucleotide sequence ID" value="NZ_AP025591.1"/>
</dbReference>
<name>A0ABM7WYY4_9BACT</name>
<reference evidence="2" key="1">
    <citation type="journal article" date="2022" name="Int. J. Syst. Evol. Microbiol.">
        <title>Anaeromyxobacter oryzae sp. nov., Anaeromyxobacter diazotrophicus sp. nov. and Anaeromyxobacter paludicola sp. nov., isolated from paddy soils.</title>
        <authorList>
            <person name="Itoh H."/>
            <person name="Xu Z."/>
            <person name="Mise K."/>
            <person name="Masuda Y."/>
            <person name="Ushijima N."/>
            <person name="Hayakawa C."/>
            <person name="Shiratori Y."/>
            <person name="Senoo K."/>
        </authorList>
    </citation>
    <scope>NUCLEOTIDE SEQUENCE [LARGE SCALE GENOMIC DNA]</scope>
    <source>
        <strain evidence="2">Red232</strain>
    </source>
</reference>
<evidence type="ECO:0000313" key="2">
    <source>
        <dbReference type="Proteomes" id="UP001162891"/>
    </source>
</evidence>
<protein>
    <recommendedName>
        <fullName evidence="3">Lipoprotein</fullName>
    </recommendedName>
</protein>
<proteinExistence type="predicted"/>
<accession>A0ABM7WYY4</accession>
<organism evidence="1 2">
    <name type="scientific">Anaeromyxobacter oryzae</name>
    <dbReference type="NCBI Taxonomy" id="2918170"/>
    <lineage>
        <taxon>Bacteria</taxon>
        <taxon>Pseudomonadati</taxon>
        <taxon>Myxococcota</taxon>
        <taxon>Myxococcia</taxon>
        <taxon>Myxococcales</taxon>
        <taxon>Cystobacterineae</taxon>
        <taxon>Anaeromyxobacteraceae</taxon>
        <taxon>Anaeromyxobacter</taxon>
    </lineage>
</organism>
<evidence type="ECO:0008006" key="3">
    <source>
        <dbReference type="Google" id="ProtNLM"/>
    </source>
</evidence>
<dbReference type="EMBL" id="AP025591">
    <property type="protein sequence ID" value="BDG04695.1"/>
    <property type="molecule type" value="Genomic_DNA"/>
</dbReference>
<dbReference type="PROSITE" id="PS51257">
    <property type="entry name" value="PROKAR_LIPOPROTEIN"/>
    <property type="match status" value="1"/>
</dbReference>
<keyword evidence="2" id="KW-1185">Reference proteome</keyword>
<evidence type="ECO:0000313" key="1">
    <source>
        <dbReference type="EMBL" id="BDG04695.1"/>
    </source>
</evidence>